<feature type="domain" description="Creatinase N-terminal" evidence="5">
    <location>
        <begin position="7"/>
        <end position="144"/>
    </location>
</feature>
<dbReference type="Pfam" id="PF00557">
    <property type="entry name" value="Peptidase_M24"/>
    <property type="match status" value="1"/>
</dbReference>
<dbReference type="InterPro" id="IPR050422">
    <property type="entry name" value="X-Pro_aminopeptidase_P"/>
</dbReference>
<keyword evidence="8" id="KW-1185">Reference proteome</keyword>
<comment type="caution">
    <text evidence="7">The sequence shown here is derived from an EMBL/GenBank/DDBJ whole genome shotgun (WGS) entry which is preliminary data.</text>
</comment>
<dbReference type="GO" id="GO:0046872">
    <property type="term" value="F:metal ion binding"/>
    <property type="evidence" value="ECO:0007669"/>
    <property type="project" value="UniProtKB-KW"/>
</dbReference>
<dbReference type="GO" id="GO:0005737">
    <property type="term" value="C:cytoplasm"/>
    <property type="evidence" value="ECO:0007669"/>
    <property type="project" value="UniProtKB-ARBA"/>
</dbReference>
<gene>
    <name evidence="7" type="ORF">QS748_11575</name>
</gene>
<keyword evidence="3 7" id="KW-0378">Hydrolase</keyword>
<keyword evidence="7" id="KW-0645">Protease</keyword>
<dbReference type="GO" id="GO:0070006">
    <property type="term" value="F:metalloaminopeptidase activity"/>
    <property type="evidence" value="ECO:0007669"/>
    <property type="project" value="InterPro"/>
</dbReference>
<keyword evidence="7" id="KW-0031">Aminopeptidase</keyword>
<dbReference type="Pfam" id="PF16189">
    <property type="entry name" value="Creatinase_N_2"/>
    <property type="match status" value="1"/>
</dbReference>
<dbReference type="CDD" id="cd01085">
    <property type="entry name" value="APP"/>
    <property type="match status" value="1"/>
</dbReference>
<proteinExistence type="inferred from homology"/>
<accession>A0AA90STU4</accession>
<protein>
    <submittedName>
        <fullName evidence="7">Aminopeptidase P family protein</fullName>
        <ecNumber evidence="7">3.4.11.-</ecNumber>
    </submittedName>
</protein>
<feature type="domain" description="Peptidase M24" evidence="4">
    <location>
        <begin position="311"/>
        <end position="525"/>
    </location>
</feature>
<dbReference type="Pfam" id="PF01321">
    <property type="entry name" value="Creatinase_N"/>
    <property type="match status" value="1"/>
</dbReference>
<dbReference type="InterPro" id="IPR000587">
    <property type="entry name" value="Creatinase_N"/>
</dbReference>
<sequence length="593" mass="65914">MAKILERLLALRAEMEKQKVDAWVITSSDPHQSEYVADHWSGRAWCSGFSGSAGKLIVLKDHASLWTDGRYFVQAEKELEGSGITLMKEGHTDTPTMGEWLHNNLDDKNTIGFDGKTMSSAAVRRLSKSLDGKSLQLISGHDLLDSVWTDRPAMPSKPVFLHSLEHAGQTCEQKLELVRLAMTKKGADHLLISSLDDIAWLLNLRGSDIECNPVFLSYLILSKEGICLYINDSRVEADACKALASFGVELRAYDTVASDLGLLPTNSRIQFDPETTSHWLLESLPESTGIIEAVSPTNLLKAVKNDVEIASMMNCHRRDGVAIVRFMRWLENIIPTGNITEVDIDEHLESFRAQSSEFKGPSFPTIAGYGPNGAICHYRAEKASCLQIKPKGLLLVDSGGQYPDGTTDITRTFACGEMTDEEKHDYTLVLKSHINLAQTKFKKGTRGIQLDILARQPLWELGMDYSHGTGHGVGYFLNVHEGPQGISPSWQDVPLKPGMLITNEPGMYRTGEHGIRIENIMLVVEDIKTKFGQFYKLEALTLAPIDTQPLVMALLNSKEIKWLNQYHTKVNEALSPLLDGNDLTWLTQATRPI</sequence>
<evidence type="ECO:0000256" key="3">
    <source>
        <dbReference type="ARBA" id="ARBA00022801"/>
    </source>
</evidence>
<dbReference type="PANTHER" id="PTHR43763:SF6">
    <property type="entry name" value="XAA-PRO AMINOPEPTIDASE 1"/>
    <property type="match status" value="1"/>
</dbReference>
<reference evidence="7 8" key="1">
    <citation type="journal article" date="2023" name="bioRxiv">
        <title>An intranuclear bacterial parasite of deep-sea mussels expresses apoptosis inhibitors acquired from its host.</title>
        <authorList>
            <person name="Gonzalez Porras M.A."/>
            <person name="Assie A."/>
            <person name="Tietjen M."/>
            <person name="Violette M."/>
            <person name="Kleiner M."/>
            <person name="Gruber-Vodicka H."/>
            <person name="Dubilier N."/>
            <person name="Leisch N."/>
        </authorList>
    </citation>
    <scope>NUCLEOTIDE SEQUENCE [LARGE SCALE GENOMIC DNA]</scope>
    <source>
        <strain evidence="7">IAP13</strain>
    </source>
</reference>
<dbReference type="InterPro" id="IPR036005">
    <property type="entry name" value="Creatinase/aminopeptidase-like"/>
</dbReference>
<evidence type="ECO:0000256" key="1">
    <source>
        <dbReference type="ARBA" id="ARBA00008766"/>
    </source>
</evidence>
<dbReference type="SUPFAM" id="SSF53092">
    <property type="entry name" value="Creatinase/prolidase N-terminal domain"/>
    <property type="match status" value="1"/>
</dbReference>
<dbReference type="InterPro" id="IPR029149">
    <property type="entry name" value="Creatin/AminoP/Spt16_N"/>
</dbReference>
<dbReference type="Pfam" id="PF16188">
    <property type="entry name" value="Peptidase_M24_C"/>
    <property type="match status" value="1"/>
</dbReference>
<evidence type="ECO:0000259" key="5">
    <source>
        <dbReference type="Pfam" id="PF01321"/>
    </source>
</evidence>
<feature type="domain" description="Peptidase M24 C-terminal" evidence="6">
    <location>
        <begin position="533"/>
        <end position="593"/>
    </location>
</feature>
<name>A0AA90STU4_9GAMM</name>
<dbReference type="FunFam" id="3.40.350.10:FF:000003">
    <property type="entry name" value="Xaa-pro aminopeptidase P"/>
    <property type="match status" value="1"/>
</dbReference>
<dbReference type="EC" id="3.4.11.-" evidence="7"/>
<dbReference type="PANTHER" id="PTHR43763">
    <property type="entry name" value="XAA-PRO AMINOPEPTIDASE 1"/>
    <property type="match status" value="1"/>
</dbReference>
<dbReference type="InterPro" id="IPR000994">
    <property type="entry name" value="Pept_M24"/>
</dbReference>
<dbReference type="FunFam" id="3.90.230.10:FF:000009">
    <property type="entry name" value="xaa-Pro aminopeptidase 2"/>
    <property type="match status" value="1"/>
</dbReference>
<evidence type="ECO:0000259" key="6">
    <source>
        <dbReference type="Pfam" id="PF16188"/>
    </source>
</evidence>
<evidence type="ECO:0000313" key="7">
    <source>
        <dbReference type="EMBL" id="MDP0589784.1"/>
    </source>
</evidence>
<evidence type="ECO:0000256" key="2">
    <source>
        <dbReference type="ARBA" id="ARBA00022723"/>
    </source>
</evidence>
<evidence type="ECO:0000259" key="4">
    <source>
        <dbReference type="Pfam" id="PF00557"/>
    </source>
</evidence>
<dbReference type="EMBL" id="JASXSV010000020">
    <property type="protein sequence ID" value="MDP0589784.1"/>
    <property type="molecule type" value="Genomic_DNA"/>
</dbReference>
<dbReference type="InterPro" id="IPR032416">
    <property type="entry name" value="Peptidase_M24_C"/>
</dbReference>
<dbReference type="Proteomes" id="UP001178148">
    <property type="component" value="Unassembled WGS sequence"/>
</dbReference>
<dbReference type="AlphaFoldDB" id="A0AA90STU4"/>
<dbReference type="InterPro" id="IPR033740">
    <property type="entry name" value="Pept_M24B"/>
</dbReference>
<dbReference type="SUPFAM" id="SSF55920">
    <property type="entry name" value="Creatinase/aminopeptidase"/>
    <property type="match status" value="1"/>
</dbReference>
<keyword evidence="2" id="KW-0479">Metal-binding</keyword>
<dbReference type="Gene3D" id="3.40.350.10">
    <property type="entry name" value="Creatinase/prolidase N-terminal domain"/>
    <property type="match status" value="2"/>
</dbReference>
<evidence type="ECO:0000313" key="8">
    <source>
        <dbReference type="Proteomes" id="UP001178148"/>
    </source>
</evidence>
<dbReference type="Gene3D" id="3.90.230.10">
    <property type="entry name" value="Creatinase/methionine aminopeptidase superfamily"/>
    <property type="match status" value="1"/>
</dbReference>
<organism evidence="7 8">
    <name type="scientific">Candidatus Endonucleibacter bathymodioli</name>
    <dbReference type="NCBI Taxonomy" id="539814"/>
    <lineage>
        <taxon>Bacteria</taxon>
        <taxon>Pseudomonadati</taxon>
        <taxon>Pseudomonadota</taxon>
        <taxon>Gammaproteobacteria</taxon>
        <taxon>Oceanospirillales</taxon>
        <taxon>Endozoicomonadaceae</taxon>
        <taxon>Candidatus Endonucleibacter</taxon>
    </lineage>
</organism>
<comment type="similarity">
    <text evidence="1">Belongs to the peptidase M24B family.</text>
</comment>